<dbReference type="Proteomes" id="UP000823775">
    <property type="component" value="Unassembled WGS sequence"/>
</dbReference>
<keyword evidence="6" id="KW-0539">Nucleus</keyword>
<evidence type="ECO:0000256" key="4">
    <source>
        <dbReference type="ARBA" id="ARBA00023125"/>
    </source>
</evidence>
<evidence type="ECO:0000256" key="2">
    <source>
        <dbReference type="ARBA" id="ARBA00022737"/>
    </source>
</evidence>
<dbReference type="InterPro" id="IPR017930">
    <property type="entry name" value="Myb_dom"/>
</dbReference>
<keyword evidence="2" id="KW-0677">Repeat</keyword>
<comment type="subcellular location">
    <subcellularLocation>
        <location evidence="1">Nucleus</location>
    </subcellularLocation>
</comment>
<feature type="domain" description="HTH myb-type" evidence="8">
    <location>
        <begin position="1"/>
        <end position="36"/>
    </location>
</feature>
<evidence type="ECO:0000313" key="10">
    <source>
        <dbReference type="Proteomes" id="UP000823775"/>
    </source>
</evidence>
<evidence type="ECO:0000259" key="7">
    <source>
        <dbReference type="PROSITE" id="PS50090"/>
    </source>
</evidence>
<dbReference type="PROSITE" id="PS50090">
    <property type="entry name" value="MYB_LIKE"/>
    <property type="match status" value="1"/>
</dbReference>
<evidence type="ECO:0000256" key="5">
    <source>
        <dbReference type="ARBA" id="ARBA00023163"/>
    </source>
</evidence>
<organism evidence="9 10">
    <name type="scientific">Datura stramonium</name>
    <name type="common">Jimsonweed</name>
    <name type="synonym">Common thornapple</name>
    <dbReference type="NCBI Taxonomy" id="4076"/>
    <lineage>
        <taxon>Eukaryota</taxon>
        <taxon>Viridiplantae</taxon>
        <taxon>Streptophyta</taxon>
        <taxon>Embryophyta</taxon>
        <taxon>Tracheophyta</taxon>
        <taxon>Spermatophyta</taxon>
        <taxon>Magnoliopsida</taxon>
        <taxon>eudicotyledons</taxon>
        <taxon>Gunneridae</taxon>
        <taxon>Pentapetalae</taxon>
        <taxon>asterids</taxon>
        <taxon>lamiids</taxon>
        <taxon>Solanales</taxon>
        <taxon>Solanaceae</taxon>
        <taxon>Solanoideae</taxon>
        <taxon>Datureae</taxon>
        <taxon>Datura</taxon>
    </lineage>
</organism>
<evidence type="ECO:0000256" key="1">
    <source>
        <dbReference type="ARBA" id="ARBA00004123"/>
    </source>
</evidence>
<protein>
    <submittedName>
        <fullName evidence="9">Uncharacterized protein</fullName>
    </submittedName>
</protein>
<name>A0ABS8SZM9_DATST</name>
<evidence type="ECO:0000313" key="9">
    <source>
        <dbReference type="EMBL" id="MCD7464534.1"/>
    </source>
</evidence>
<reference evidence="9 10" key="1">
    <citation type="journal article" date="2021" name="BMC Genomics">
        <title>Datura genome reveals duplications of psychoactive alkaloid biosynthetic genes and high mutation rate following tissue culture.</title>
        <authorList>
            <person name="Rajewski A."/>
            <person name="Carter-House D."/>
            <person name="Stajich J."/>
            <person name="Litt A."/>
        </authorList>
    </citation>
    <scope>NUCLEOTIDE SEQUENCE [LARGE SCALE GENOMIC DNA]</scope>
    <source>
        <strain evidence="9">AR-01</strain>
    </source>
</reference>
<dbReference type="Pfam" id="PF00249">
    <property type="entry name" value="Myb_DNA-binding"/>
    <property type="match status" value="1"/>
</dbReference>
<dbReference type="CDD" id="cd00167">
    <property type="entry name" value="SANT"/>
    <property type="match status" value="1"/>
</dbReference>
<dbReference type="PANTHER" id="PTHR47997">
    <property type="entry name" value="MYB DOMAIN PROTEIN 55"/>
    <property type="match status" value="1"/>
</dbReference>
<proteinExistence type="predicted"/>
<keyword evidence="4" id="KW-0238">DNA-binding</keyword>
<comment type="caution">
    <text evidence="9">The sequence shown here is derived from an EMBL/GenBank/DDBJ whole genome shotgun (WGS) entry which is preliminary data.</text>
</comment>
<dbReference type="InterPro" id="IPR001005">
    <property type="entry name" value="SANT/Myb"/>
</dbReference>
<gene>
    <name evidence="9" type="ORF">HAX54_052950</name>
</gene>
<keyword evidence="3" id="KW-0805">Transcription regulation</keyword>
<dbReference type="PROSITE" id="PS51294">
    <property type="entry name" value="HTH_MYB"/>
    <property type="match status" value="1"/>
</dbReference>
<feature type="domain" description="Myb-like" evidence="7">
    <location>
        <begin position="1"/>
        <end position="32"/>
    </location>
</feature>
<evidence type="ECO:0000256" key="6">
    <source>
        <dbReference type="ARBA" id="ARBA00023242"/>
    </source>
</evidence>
<dbReference type="InterPro" id="IPR009057">
    <property type="entry name" value="Homeodomain-like_sf"/>
</dbReference>
<dbReference type="PANTHER" id="PTHR47997:SF11">
    <property type="entry name" value="TRANSCRIPTION FACTOR LAF1"/>
    <property type="match status" value="1"/>
</dbReference>
<dbReference type="Gene3D" id="1.10.10.60">
    <property type="entry name" value="Homeodomain-like"/>
    <property type="match status" value="1"/>
</dbReference>
<dbReference type="SUPFAM" id="SSF46689">
    <property type="entry name" value="Homeodomain-like"/>
    <property type="match status" value="1"/>
</dbReference>
<dbReference type="EMBL" id="JACEIK010000974">
    <property type="protein sequence ID" value="MCD7464534.1"/>
    <property type="molecule type" value="Genomic_DNA"/>
</dbReference>
<accession>A0ABS8SZM9</accession>
<sequence length="140" mass="15919">MHKLGISKWSAIAVHLPGRSDNEIKNHWHTCLKKRSIQELTPNKEKLLETSQVGSSNESCSTEVSSCATSVQNVDAKCEVFQEELFEESTGNFWTEPFLLDSFSTTSGSEFFVPSEFDHELIVSPFSPVMFYDEFLCSYY</sequence>
<keyword evidence="5" id="KW-0804">Transcription</keyword>
<evidence type="ECO:0000256" key="3">
    <source>
        <dbReference type="ARBA" id="ARBA00023015"/>
    </source>
</evidence>
<evidence type="ECO:0000259" key="8">
    <source>
        <dbReference type="PROSITE" id="PS51294"/>
    </source>
</evidence>
<keyword evidence="10" id="KW-1185">Reference proteome</keyword>
<dbReference type="InterPro" id="IPR051953">
    <property type="entry name" value="Plant_SW-associated_TFs"/>
</dbReference>